<dbReference type="Proteomes" id="UP000095281">
    <property type="component" value="Unplaced"/>
</dbReference>
<protein>
    <submittedName>
        <fullName evidence="2">HD_domain domain-containing protein</fullName>
    </submittedName>
</protein>
<reference evidence="2" key="1">
    <citation type="submission" date="2016-11" db="UniProtKB">
        <authorList>
            <consortium name="WormBaseParasite"/>
        </authorList>
    </citation>
    <scope>IDENTIFICATION</scope>
</reference>
<evidence type="ECO:0000313" key="1">
    <source>
        <dbReference type="Proteomes" id="UP000095281"/>
    </source>
</evidence>
<dbReference type="WBParaSite" id="MhA1_Contig1507.frz3.gene11">
    <property type="protein sequence ID" value="MhA1_Contig1507.frz3.gene11"/>
    <property type="gene ID" value="MhA1_Contig1507.frz3.gene11"/>
</dbReference>
<accession>A0A1I8B7S4</accession>
<dbReference type="AlphaFoldDB" id="A0A1I8B7S4"/>
<sequence>MRDIVAGLDKVPATAQLLLYSSISHYESDDGVMAADAAWLAGSRQLRNFLLYYGFEADDHKLKKLIVGFLLHCCTDKALEEKLSSSWDSIETAHSNSYDDYGGLEKVRAWIYSAETFCNTIQYIHEKKLFKREDLLKWALRSKQKFKEFQKLKILHEEYKDVEIIKTWKELKDIYTENDIINK</sequence>
<organism evidence="1 2">
    <name type="scientific">Meloidogyne hapla</name>
    <name type="common">Root-knot nematode worm</name>
    <dbReference type="NCBI Taxonomy" id="6305"/>
    <lineage>
        <taxon>Eukaryota</taxon>
        <taxon>Metazoa</taxon>
        <taxon>Ecdysozoa</taxon>
        <taxon>Nematoda</taxon>
        <taxon>Chromadorea</taxon>
        <taxon>Rhabditida</taxon>
        <taxon>Tylenchina</taxon>
        <taxon>Tylenchomorpha</taxon>
        <taxon>Tylenchoidea</taxon>
        <taxon>Meloidogynidae</taxon>
        <taxon>Meloidogyninae</taxon>
        <taxon>Meloidogyne</taxon>
    </lineage>
</organism>
<proteinExistence type="predicted"/>
<name>A0A1I8B7S4_MELHA</name>
<evidence type="ECO:0000313" key="2">
    <source>
        <dbReference type="WBParaSite" id="MhA1_Contig1507.frz3.gene11"/>
    </source>
</evidence>
<keyword evidence="1" id="KW-1185">Reference proteome</keyword>